<keyword evidence="3 10" id="KW-0812">Transmembrane</keyword>
<feature type="transmembrane region" description="Helical" evidence="10">
    <location>
        <begin position="415"/>
        <end position="438"/>
    </location>
</feature>
<evidence type="ECO:0000256" key="5">
    <source>
        <dbReference type="ARBA" id="ARBA00022984"/>
    </source>
</evidence>
<feature type="transmembrane region" description="Helical" evidence="10">
    <location>
        <begin position="361"/>
        <end position="383"/>
    </location>
</feature>
<gene>
    <name evidence="11" type="ORF">EDC26_101212</name>
</gene>
<accession>A0A4V2UZI4</accession>
<dbReference type="GO" id="GO:0015648">
    <property type="term" value="F:lipid-linked peptidoglycan transporter activity"/>
    <property type="evidence" value="ECO:0007669"/>
    <property type="project" value="TreeGrafter"/>
</dbReference>
<comment type="subcellular location">
    <subcellularLocation>
        <location evidence="1">Cell membrane</location>
        <topology evidence="1">Multi-pass membrane protein</topology>
    </subcellularLocation>
</comment>
<feature type="transmembrane region" description="Helical" evidence="10">
    <location>
        <begin position="141"/>
        <end position="160"/>
    </location>
</feature>
<dbReference type="AlphaFoldDB" id="A0A4V2UZI4"/>
<feature type="transmembrane region" description="Helical" evidence="10">
    <location>
        <begin position="58"/>
        <end position="82"/>
    </location>
</feature>
<evidence type="ECO:0000256" key="2">
    <source>
        <dbReference type="ARBA" id="ARBA00022475"/>
    </source>
</evidence>
<feature type="transmembrane region" description="Helical" evidence="10">
    <location>
        <begin position="196"/>
        <end position="216"/>
    </location>
</feature>
<evidence type="ECO:0000256" key="6">
    <source>
        <dbReference type="ARBA" id="ARBA00022989"/>
    </source>
</evidence>
<dbReference type="InterPro" id="IPR051050">
    <property type="entry name" value="Lipid_II_flippase_MurJ/MviN"/>
</dbReference>
<dbReference type="RefSeq" id="WP_132579407.1">
    <property type="nucleotide sequence ID" value="NZ_SMAJ01000001.1"/>
</dbReference>
<comment type="function">
    <text evidence="8">Involved in peptidoglycan biosynthesis. Transports lipid-linked peptidoglycan precursors from the inner to the outer leaflet of the cytoplasmic membrane.</text>
</comment>
<feature type="transmembrane region" description="Helical" evidence="10">
    <location>
        <begin position="102"/>
        <end position="121"/>
    </location>
</feature>
<dbReference type="GO" id="GO:0008360">
    <property type="term" value="P:regulation of cell shape"/>
    <property type="evidence" value="ECO:0007669"/>
    <property type="project" value="UniProtKB-KW"/>
</dbReference>
<keyword evidence="7 10" id="KW-0472">Membrane</keyword>
<keyword evidence="6 10" id="KW-1133">Transmembrane helix</keyword>
<reference evidence="11 12" key="1">
    <citation type="submission" date="2019-03" db="EMBL/GenBank/DDBJ databases">
        <title>Genomic Encyclopedia of Type Strains, Phase IV (KMG-IV): sequencing the most valuable type-strain genomes for metagenomic binning, comparative biology and taxonomic classification.</title>
        <authorList>
            <person name="Goeker M."/>
        </authorList>
    </citation>
    <scope>NUCLEOTIDE SEQUENCE [LARGE SCALE GENOMIC DNA]</scope>
    <source>
        <strain evidence="11 12">DSM 24591</strain>
    </source>
</reference>
<dbReference type="PANTHER" id="PTHR47019">
    <property type="entry name" value="LIPID II FLIPPASE MURJ"/>
    <property type="match status" value="1"/>
</dbReference>
<keyword evidence="5" id="KW-0573">Peptidoglycan synthesis</keyword>
<keyword evidence="2" id="KW-1003">Cell membrane</keyword>
<evidence type="ECO:0000256" key="7">
    <source>
        <dbReference type="ARBA" id="ARBA00023136"/>
    </source>
</evidence>
<keyword evidence="4" id="KW-0133">Cell shape</keyword>
<name>A0A4V2UZI4_9BURK</name>
<feature type="transmembrane region" description="Helical" evidence="10">
    <location>
        <begin position="390"/>
        <end position="409"/>
    </location>
</feature>
<feature type="transmembrane region" description="Helical" evidence="10">
    <location>
        <begin position="320"/>
        <end position="341"/>
    </location>
</feature>
<feature type="transmembrane region" description="Helical" evidence="10">
    <location>
        <begin position="172"/>
        <end position="190"/>
    </location>
</feature>
<dbReference type="InterPro" id="IPR004268">
    <property type="entry name" value="MurJ"/>
</dbReference>
<keyword evidence="12" id="KW-1185">Reference proteome</keyword>
<evidence type="ECO:0000313" key="12">
    <source>
        <dbReference type="Proteomes" id="UP000295525"/>
    </source>
</evidence>
<protein>
    <submittedName>
        <fullName evidence="11">Peptidoglycan biosynthesis protein MviN/MurJ (Putative lipid II flippase)</fullName>
    </submittedName>
</protein>
<sequence length="449" mass="48023">MKTFAQRLSGLHSDHRRIAQGAARVAFFLLLGKAAGAFKEMAVAYRYGVSSVVDAYQFTLTMASWLPITLVGALSVVLIPVLVRTRYEDAGTRARFLSELQAWAIVLGLILAVAIYFGWPYVLQVAGRGLPGDVQLMTSQLTLAFAPAALLTLMTGISAARLRAHERHINTLLDSVPAVAILIWVLASSVDDVGPLLWGTLVGYIIQSTWLLWLASKADGMWGRPIFSLQSGHWPDLVKAAGVMVLGQVAMSFVGPIDQYTAANLGANANATLGYAARLLSLVLGIGAASVGRAALPVLADIQGRGDAAHARKTALKWSVLMLLVGAAVTLIGWFLAPWGVALLFQRGAFTAENTMTVAHVLRWGLLQLPFYFGVLILVQLLASQNRYRIMAAIAIANFALKAVMNTVLAPVMGVAGIMLATSVMYALSYTCYVAVALRSAPHAHRSPS</sequence>
<dbReference type="PANTHER" id="PTHR47019:SF1">
    <property type="entry name" value="LIPID II FLIPPASE MURJ"/>
    <property type="match status" value="1"/>
</dbReference>
<feature type="transmembrane region" description="Helical" evidence="10">
    <location>
        <begin position="21"/>
        <end position="38"/>
    </location>
</feature>
<dbReference type="GO" id="GO:0005886">
    <property type="term" value="C:plasma membrane"/>
    <property type="evidence" value="ECO:0007669"/>
    <property type="project" value="UniProtKB-SubCell"/>
</dbReference>
<proteinExistence type="inferred from homology"/>
<organism evidence="11 12">
    <name type="scientific">Paralcaligenes ureilyticus</name>
    <dbReference type="NCBI Taxonomy" id="627131"/>
    <lineage>
        <taxon>Bacteria</taxon>
        <taxon>Pseudomonadati</taxon>
        <taxon>Pseudomonadota</taxon>
        <taxon>Betaproteobacteria</taxon>
        <taxon>Burkholderiales</taxon>
        <taxon>Alcaligenaceae</taxon>
        <taxon>Paralcaligenes</taxon>
    </lineage>
</organism>
<comment type="similarity">
    <text evidence="9">Belongs to the MurJ/MviN family.</text>
</comment>
<comment type="caution">
    <text evidence="11">The sequence shown here is derived from an EMBL/GenBank/DDBJ whole genome shotgun (WGS) entry which is preliminary data.</text>
</comment>
<dbReference type="OrthoDB" id="9804143at2"/>
<evidence type="ECO:0000256" key="8">
    <source>
        <dbReference type="ARBA" id="ARBA00060041"/>
    </source>
</evidence>
<dbReference type="GO" id="GO:0009252">
    <property type="term" value="P:peptidoglycan biosynthetic process"/>
    <property type="evidence" value="ECO:0007669"/>
    <property type="project" value="UniProtKB-KW"/>
</dbReference>
<dbReference type="GO" id="GO:0034204">
    <property type="term" value="P:lipid translocation"/>
    <property type="evidence" value="ECO:0007669"/>
    <property type="project" value="TreeGrafter"/>
</dbReference>
<dbReference type="EMBL" id="SMAJ01000001">
    <property type="protein sequence ID" value="TCT10988.1"/>
    <property type="molecule type" value="Genomic_DNA"/>
</dbReference>
<dbReference type="Pfam" id="PF03023">
    <property type="entry name" value="MurJ"/>
    <property type="match status" value="1"/>
</dbReference>
<evidence type="ECO:0000313" key="11">
    <source>
        <dbReference type="EMBL" id="TCT10988.1"/>
    </source>
</evidence>
<evidence type="ECO:0000256" key="1">
    <source>
        <dbReference type="ARBA" id="ARBA00004651"/>
    </source>
</evidence>
<evidence type="ECO:0000256" key="3">
    <source>
        <dbReference type="ARBA" id="ARBA00022692"/>
    </source>
</evidence>
<evidence type="ECO:0000256" key="10">
    <source>
        <dbReference type="SAM" id="Phobius"/>
    </source>
</evidence>
<evidence type="ECO:0000256" key="9">
    <source>
        <dbReference type="ARBA" id="ARBA00061532"/>
    </source>
</evidence>
<evidence type="ECO:0000256" key="4">
    <source>
        <dbReference type="ARBA" id="ARBA00022960"/>
    </source>
</evidence>
<dbReference type="Proteomes" id="UP000295525">
    <property type="component" value="Unassembled WGS sequence"/>
</dbReference>